<dbReference type="Proteomes" id="UP000759131">
    <property type="component" value="Unassembled WGS sequence"/>
</dbReference>
<feature type="region of interest" description="Disordered" evidence="1">
    <location>
        <begin position="108"/>
        <end position="175"/>
    </location>
</feature>
<evidence type="ECO:0000256" key="1">
    <source>
        <dbReference type="SAM" id="MobiDB-lite"/>
    </source>
</evidence>
<dbReference type="OrthoDB" id="6506498at2759"/>
<sequence length="196" mass="21820">EYPIEVGPHTCLAPKRVGDRCSHPEECLYYDKSSHCNQSPYSSRCECNAGSLYDKNQRLCVTETKNVRKGSNTALMIPTAAGLLMACFSVLCCCALIWHNLCRKHNTRQNTATSSSGQRGRRSQSDSRRGAALNRRNQSTDGQTAPHLPPYESILIDSMNNDPPPTYEDAIKDYDLTQHTTTTTATRDDTTETKIT</sequence>
<proteinExistence type="predicted"/>
<feature type="non-terminal residue" evidence="3">
    <location>
        <position position="1"/>
    </location>
</feature>
<organism evidence="3">
    <name type="scientific">Medioppia subpectinata</name>
    <dbReference type="NCBI Taxonomy" id="1979941"/>
    <lineage>
        <taxon>Eukaryota</taxon>
        <taxon>Metazoa</taxon>
        <taxon>Ecdysozoa</taxon>
        <taxon>Arthropoda</taxon>
        <taxon>Chelicerata</taxon>
        <taxon>Arachnida</taxon>
        <taxon>Acari</taxon>
        <taxon>Acariformes</taxon>
        <taxon>Sarcoptiformes</taxon>
        <taxon>Oribatida</taxon>
        <taxon>Brachypylina</taxon>
        <taxon>Oppioidea</taxon>
        <taxon>Oppiidae</taxon>
        <taxon>Medioppia</taxon>
    </lineage>
</organism>
<protein>
    <submittedName>
        <fullName evidence="3">Uncharacterized protein</fullName>
    </submittedName>
</protein>
<evidence type="ECO:0000313" key="3">
    <source>
        <dbReference type="EMBL" id="CAD7633925.1"/>
    </source>
</evidence>
<feature type="transmembrane region" description="Helical" evidence="2">
    <location>
        <begin position="75"/>
        <end position="98"/>
    </location>
</feature>
<evidence type="ECO:0000313" key="4">
    <source>
        <dbReference type="Proteomes" id="UP000759131"/>
    </source>
</evidence>
<gene>
    <name evidence="3" type="ORF">OSB1V03_LOCUS14321</name>
</gene>
<name>A0A7R9L2Y2_9ACAR</name>
<keyword evidence="2" id="KW-0472">Membrane</keyword>
<keyword evidence="2" id="KW-0812">Transmembrane</keyword>
<dbReference type="EMBL" id="OC868211">
    <property type="protein sequence ID" value="CAD7633925.1"/>
    <property type="molecule type" value="Genomic_DNA"/>
</dbReference>
<evidence type="ECO:0000256" key="2">
    <source>
        <dbReference type="SAM" id="Phobius"/>
    </source>
</evidence>
<dbReference type="EMBL" id="CAJPIZ010013636">
    <property type="protein sequence ID" value="CAG2114355.1"/>
    <property type="molecule type" value="Genomic_DNA"/>
</dbReference>
<reference evidence="3" key="1">
    <citation type="submission" date="2020-11" db="EMBL/GenBank/DDBJ databases">
        <authorList>
            <person name="Tran Van P."/>
        </authorList>
    </citation>
    <scope>NUCLEOTIDE SEQUENCE</scope>
</reference>
<keyword evidence="4" id="KW-1185">Reference proteome</keyword>
<keyword evidence="2" id="KW-1133">Transmembrane helix</keyword>
<dbReference type="AlphaFoldDB" id="A0A7R9L2Y2"/>
<accession>A0A7R9L2Y2</accession>